<evidence type="ECO:0000313" key="2">
    <source>
        <dbReference type="EMBL" id="TNH23408.1"/>
    </source>
</evidence>
<feature type="chain" id="PRO_5022886335" evidence="1">
    <location>
        <begin position="24"/>
        <end position="43"/>
    </location>
</feature>
<reference evidence="2 3" key="1">
    <citation type="submission" date="2019-06" db="EMBL/GenBank/DDBJ databases">
        <title>Micromonospora ordensis sp. nov., isolated from deep marine sediment.</title>
        <authorList>
            <person name="Veyisoglu A."/>
            <person name="Carro L."/>
            <person name="Klenk H.-P."/>
            <person name="Sahin N."/>
        </authorList>
    </citation>
    <scope>NUCLEOTIDE SEQUENCE [LARGE SCALE GENOMIC DNA]</scope>
    <source>
        <strain evidence="2 3">S2509</strain>
    </source>
</reference>
<protein>
    <submittedName>
        <fullName evidence="2">Polysaccharide deacetylase family protein</fullName>
    </submittedName>
</protein>
<dbReference type="Proteomes" id="UP000306145">
    <property type="component" value="Unassembled WGS sequence"/>
</dbReference>
<evidence type="ECO:0000256" key="1">
    <source>
        <dbReference type="SAM" id="SignalP"/>
    </source>
</evidence>
<dbReference type="EMBL" id="VDFY01000241">
    <property type="protein sequence ID" value="TNH23408.1"/>
    <property type="molecule type" value="Genomic_DNA"/>
</dbReference>
<keyword evidence="1" id="KW-0732">Signal</keyword>
<sequence length="43" mass="4203">MQARAVLASVLAMALVLSGCAQPDGTIAPVGAPLPVESTTPPT</sequence>
<accession>A0A5C4QJM3</accession>
<dbReference type="PROSITE" id="PS51257">
    <property type="entry name" value="PROKAR_LIPOPROTEIN"/>
    <property type="match status" value="1"/>
</dbReference>
<organism evidence="2 3">
    <name type="scientific">Micromonospora orduensis</name>
    <dbReference type="NCBI Taxonomy" id="1420891"/>
    <lineage>
        <taxon>Bacteria</taxon>
        <taxon>Bacillati</taxon>
        <taxon>Actinomycetota</taxon>
        <taxon>Actinomycetes</taxon>
        <taxon>Micromonosporales</taxon>
        <taxon>Micromonosporaceae</taxon>
        <taxon>Micromonospora</taxon>
    </lineage>
</organism>
<feature type="signal peptide" evidence="1">
    <location>
        <begin position="1"/>
        <end position="23"/>
    </location>
</feature>
<feature type="non-terminal residue" evidence="2">
    <location>
        <position position="43"/>
    </location>
</feature>
<evidence type="ECO:0000313" key="3">
    <source>
        <dbReference type="Proteomes" id="UP000306145"/>
    </source>
</evidence>
<keyword evidence="3" id="KW-1185">Reference proteome</keyword>
<name>A0A5C4QJM3_9ACTN</name>
<gene>
    <name evidence="2" type="ORF">FHG89_27150</name>
</gene>
<dbReference type="AlphaFoldDB" id="A0A5C4QJM3"/>
<comment type="caution">
    <text evidence="2">The sequence shown here is derived from an EMBL/GenBank/DDBJ whole genome shotgun (WGS) entry which is preliminary data.</text>
</comment>
<proteinExistence type="predicted"/>